<dbReference type="InterPro" id="IPR002711">
    <property type="entry name" value="HNH"/>
</dbReference>
<name>A0A1R0KWN2_9PSEU</name>
<dbReference type="GO" id="GO:0004519">
    <property type="term" value="F:endonuclease activity"/>
    <property type="evidence" value="ECO:0007669"/>
    <property type="project" value="UniProtKB-KW"/>
</dbReference>
<dbReference type="SMART" id="SM00507">
    <property type="entry name" value="HNHc"/>
    <property type="match status" value="1"/>
</dbReference>
<dbReference type="EMBL" id="MQUQ01000005">
    <property type="protein sequence ID" value="OLZ53397.1"/>
    <property type="molecule type" value="Genomic_DNA"/>
</dbReference>
<dbReference type="RefSeq" id="WP_076159096.1">
    <property type="nucleotide sequence ID" value="NZ_JBEZVB010000001.1"/>
</dbReference>
<comment type="caution">
    <text evidence="3">The sequence shown here is derived from an EMBL/GenBank/DDBJ whole genome shotgun (WGS) entry which is preliminary data.</text>
</comment>
<keyword evidence="3" id="KW-0540">Nuclease</keyword>
<evidence type="ECO:0000313" key="3">
    <source>
        <dbReference type="EMBL" id="OLZ53397.1"/>
    </source>
</evidence>
<dbReference type="Pfam" id="PF01844">
    <property type="entry name" value="HNH"/>
    <property type="match status" value="1"/>
</dbReference>
<gene>
    <name evidence="3" type="ORF">BS329_11410</name>
</gene>
<keyword evidence="3" id="KW-0255">Endonuclease</keyword>
<evidence type="ECO:0000256" key="1">
    <source>
        <dbReference type="ARBA" id="ARBA00023450"/>
    </source>
</evidence>
<proteinExistence type="inferred from homology"/>
<dbReference type="CDD" id="cd00085">
    <property type="entry name" value="HNHc"/>
    <property type="match status" value="1"/>
</dbReference>
<reference evidence="3 4" key="1">
    <citation type="submission" date="2016-01" db="EMBL/GenBank/DDBJ databases">
        <title>Amycolatopsis coloradensis genome sequencing and assembly.</title>
        <authorList>
            <person name="Mayilraj S."/>
        </authorList>
    </citation>
    <scope>NUCLEOTIDE SEQUENCE [LARGE SCALE GENOMIC DNA]</scope>
    <source>
        <strain evidence="3 4">DSM 44225</strain>
    </source>
</reference>
<evidence type="ECO:0000313" key="4">
    <source>
        <dbReference type="Proteomes" id="UP000187486"/>
    </source>
</evidence>
<keyword evidence="4" id="KW-1185">Reference proteome</keyword>
<comment type="similarity">
    <text evidence="1">Belongs to the Rv1128c/1148c/1588c/1702c/1945/3466 family.</text>
</comment>
<dbReference type="Pfam" id="PF02720">
    <property type="entry name" value="DUF222"/>
    <property type="match status" value="1"/>
</dbReference>
<keyword evidence="3" id="KW-0378">Hydrolase</keyword>
<dbReference type="Gene3D" id="1.10.30.50">
    <property type="match status" value="1"/>
</dbReference>
<evidence type="ECO:0000259" key="2">
    <source>
        <dbReference type="SMART" id="SM00507"/>
    </source>
</evidence>
<dbReference type="STRING" id="76021.BS329_11410"/>
<accession>A0A1R0KWN2</accession>
<dbReference type="InterPro" id="IPR003615">
    <property type="entry name" value="HNH_nuc"/>
</dbReference>
<dbReference type="AlphaFoldDB" id="A0A1R0KWN2"/>
<dbReference type="GO" id="GO:0003676">
    <property type="term" value="F:nucleic acid binding"/>
    <property type="evidence" value="ECO:0007669"/>
    <property type="project" value="InterPro"/>
</dbReference>
<protein>
    <submittedName>
        <fullName evidence="3">HNH endonuclease</fullName>
    </submittedName>
</protein>
<dbReference type="GO" id="GO:0008270">
    <property type="term" value="F:zinc ion binding"/>
    <property type="evidence" value="ECO:0007669"/>
    <property type="project" value="InterPro"/>
</dbReference>
<dbReference type="OrthoDB" id="3656171at2"/>
<dbReference type="Proteomes" id="UP000187486">
    <property type="component" value="Unassembled WGS sequence"/>
</dbReference>
<sequence length="419" mass="45624">MSETFLPELPQELWRAGKLELAHGVTHLLQVMRMASAGVGKYLAEIESRGTEDLFGYGNASSWFADVARISLGDARDVVKRAVALNPAPGVGDAEIAAFAPETGAAAADGAIGDQHSDLILEILRKIASDVPREKVEGADKILAGLARHAGPKEIAEAGAGILAHLDPDGNEPKDPEPAPPRRELFVERRKDGFWRVSGLLDPETGARTAAVLDAYGARRPVDEFGQADHRTMPQRRGDAWADVLDLAMACPDQPGTAGYRTLVHVTVSLEDLKTGFGNACLDFVGEITAREARMMACDCLMIPVVLSAAGEPLDVGRMKRFVTPGQRRALNIRDGGCAFPGCHRAPKHCHAHHIEHWADGGRTDLRNLVLLCGFHHRLIHHDDWQVRIAADGIPEFVPPQYLDPLRHPRRNILHRVVT</sequence>
<feature type="domain" description="HNH nuclease" evidence="2">
    <location>
        <begin position="326"/>
        <end position="378"/>
    </location>
</feature>
<organism evidence="3 4">
    <name type="scientific">Amycolatopsis coloradensis</name>
    <dbReference type="NCBI Taxonomy" id="76021"/>
    <lineage>
        <taxon>Bacteria</taxon>
        <taxon>Bacillati</taxon>
        <taxon>Actinomycetota</taxon>
        <taxon>Actinomycetes</taxon>
        <taxon>Pseudonocardiales</taxon>
        <taxon>Pseudonocardiaceae</taxon>
        <taxon>Amycolatopsis</taxon>
    </lineage>
</organism>
<dbReference type="InterPro" id="IPR003870">
    <property type="entry name" value="DUF222"/>
</dbReference>